<protein>
    <submittedName>
        <fullName evidence="1">Uncharacterized protein</fullName>
    </submittedName>
</protein>
<dbReference type="EMBL" id="LAZR01001303">
    <property type="protein sequence ID" value="KKN46951.1"/>
    <property type="molecule type" value="Genomic_DNA"/>
</dbReference>
<organism evidence="1">
    <name type="scientific">marine sediment metagenome</name>
    <dbReference type="NCBI Taxonomy" id="412755"/>
    <lineage>
        <taxon>unclassified sequences</taxon>
        <taxon>metagenomes</taxon>
        <taxon>ecological metagenomes</taxon>
    </lineage>
</organism>
<gene>
    <name evidence="1" type="ORF">LCGC14_0667750</name>
</gene>
<reference evidence="1" key="1">
    <citation type="journal article" date="2015" name="Nature">
        <title>Complex archaea that bridge the gap between prokaryotes and eukaryotes.</title>
        <authorList>
            <person name="Spang A."/>
            <person name="Saw J.H."/>
            <person name="Jorgensen S.L."/>
            <person name="Zaremba-Niedzwiedzka K."/>
            <person name="Martijn J."/>
            <person name="Lind A.E."/>
            <person name="van Eijk R."/>
            <person name="Schleper C."/>
            <person name="Guy L."/>
            <person name="Ettema T.J."/>
        </authorList>
    </citation>
    <scope>NUCLEOTIDE SEQUENCE</scope>
</reference>
<comment type="caution">
    <text evidence="1">The sequence shown here is derived from an EMBL/GenBank/DDBJ whole genome shotgun (WGS) entry which is preliminary data.</text>
</comment>
<name>A0A0F9TD90_9ZZZZ</name>
<evidence type="ECO:0000313" key="1">
    <source>
        <dbReference type="EMBL" id="KKN46951.1"/>
    </source>
</evidence>
<dbReference type="AlphaFoldDB" id="A0A0F9TD90"/>
<sequence>MTIENMHIWFDILQDKYNTPYFTAAERDHFINDAALDFVLEFLHEDKDGNKGLEDTPYSNMALKNILLTVPVTAASALLTTAAISTAISAADMIVPVKIRPQTVNTRSAKFTRHQDIDEDLNNTLSDLAASSPRASYVIQDDGIQIYPTTDYAVVVFDMVILVAPTDAVHSASTDLVDLPGFTHRKIVAKALVKTGLVTEDQAISLMDGVTAG</sequence>
<accession>A0A0F9TD90</accession>
<proteinExistence type="predicted"/>